<gene>
    <name evidence="2" type="ORF">BSAL_65025</name>
</gene>
<proteinExistence type="predicted"/>
<feature type="compositionally biased region" description="Polar residues" evidence="1">
    <location>
        <begin position="279"/>
        <end position="299"/>
    </location>
</feature>
<feature type="region of interest" description="Disordered" evidence="1">
    <location>
        <begin position="1802"/>
        <end position="1826"/>
    </location>
</feature>
<feature type="compositionally biased region" description="Basic and acidic residues" evidence="1">
    <location>
        <begin position="75"/>
        <end position="88"/>
    </location>
</feature>
<feature type="region of interest" description="Disordered" evidence="1">
    <location>
        <begin position="1145"/>
        <end position="1166"/>
    </location>
</feature>
<feature type="region of interest" description="Disordered" evidence="1">
    <location>
        <begin position="3466"/>
        <end position="3485"/>
    </location>
</feature>
<feature type="compositionally biased region" description="Low complexity" evidence="1">
    <location>
        <begin position="1817"/>
        <end position="1826"/>
    </location>
</feature>
<feature type="region of interest" description="Disordered" evidence="1">
    <location>
        <begin position="2507"/>
        <end position="2538"/>
    </location>
</feature>
<feature type="compositionally biased region" description="Gly residues" evidence="1">
    <location>
        <begin position="1336"/>
        <end position="1347"/>
    </location>
</feature>
<feature type="region of interest" description="Disordered" evidence="1">
    <location>
        <begin position="3417"/>
        <end position="3455"/>
    </location>
</feature>
<feature type="compositionally biased region" description="Low complexity" evidence="1">
    <location>
        <begin position="742"/>
        <end position="760"/>
    </location>
</feature>
<evidence type="ECO:0008006" key="4">
    <source>
        <dbReference type="Google" id="ProtNLM"/>
    </source>
</evidence>
<feature type="compositionally biased region" description="Low complexity" evidence="1">
    <location>
        <begin position="3043"/>
        <end position="3056"/>
    </location>
</feature>
<feature type="compositionally biased region" description="Polar residues" evidence="1">
    <location>
        <begin position="863"/>
        <end position="880"/>
    </location>
</feature>
<dbReference type="Proteomes" id="UP000051952">
    <property type="component" value="Unassembled WGS sequence"/>
</dbReference>
<accession>A0A0S4IWC5</accession>
<feature type="compositionally biased region" description="Polar residues" evidence="1">
    <location>
        <begin position="1898"/>
        <end position="1923"/>
    </location>
</feature>
<feature type="region of interest" description="Disordered" evidence="1">
    <location>
        <begin position="2923"/>
        <end position="2969"/>
    </location>
</feature>
<dbReference type="InterPro" id="IPR013320">
    <property type="entry name" value="ConA-like_dom_sf"/>
</dbReference>
<reference evidence="3" key="1">
    <citation type="submission" date="2015-09" db="EMBL/GenBank/DDBJ databases">
        <authorList>
            <consortium name="Pathogen Informatics"/>
        </authorList>
    </citation>
    <scope>NUCLEOTIDE SEQUENCE [LARGE SCALE GENOMIC DNA]</scope>
    <source>
        <strain evidence="3">Lake Konstanz</strain>
    </source>
</reference>
<protein>
    <recommendedName>
        <fullName evidence="4">BEACH domain-containing protein</fullName>
    </recommendedName>
</protein>
<feature type="compositionally biased region" description="Basic and acidic residues" evidence="1">
    <location>
        <begin position="3033"/>
        <end position="3042"/>
    </location>
</feature>
<evidence type="ECO:0000313" key="2">
    <source>
        <dbReference type="EMBL" id="CUF70252.1"/>
    </source>
</evidence>
<feature type="compositionally biased region" description="Low complexity" evidence="1">
    <location>
        <begin position="2515"/>
        <end position="2531"/>
    </location>
</feature>
<feature type="compositionally biased region" description="Polar residues" evidence="1">
    <location>
        <begin position="91"/>
        <end position="102"/>
    </location>
</feature>
<feature type="compositionally biased region" description="Low complexity" evidence="1">
    <location>
        <begin position="3015"/>
        <end position="3032"/>
    </location>
</feature>
<organism evidence="2 3">
    <name type="scientific">Bodo saltans</name>
    <name type="common">Flagellated protozoan</name>
    <dbReference type="NCBI Taxonomy" id="75058"/>
    <lineage>
        <taxon>Eukaryota</taxon>
        <taxon>Discoba</taxon>
        <taxon>Euglenozoa</taxon>
        <taxon>Kinetoplastea</taxon>
        <taxon>Metakinetoplastina</taxon>
        <taxon>Eubodonida</taxon>
        <taxon>Bodonidae</taxon>
        <taxon>Bodo</taxon>
    </lineage>
</organism>
<feature type="region of interest" description="Disordered" evidence="1">
    <location>
        <begin position="1328"/>
        <end position="1351"/>
    </location>
</feature>
<feature type="region of interest" description="Disordered" evidence="1">
    <location>
        <begin position="1005"/>
        <end position="1048"/>
    </location>
</feature>
<sequence>MEVPQLTSFQRASMWALHLDHDAARETSDEIESEFSVHFFEALEENVTPIDESSAIRELHTNSIRPPIQTDTDSFTDHVHHHDHESHPRTHTTGVNPSSASSHPLSVAWDRYVASELTPCEMCSVLLEAAVTSKSALSSSTSALAASDYESWAVGPMPLPIIHVVTRAFLDQFCVCLAGNDTDTAQTPTPSSSISAEALVVLAAVRLVLLSPHNHRAFLFSSRKVYPYIILDDVTTLNEPQSSPSLSPTLDILLRLCSTHVDAIVCLMSIVQGAMSRGVTPSSAQSSMERSPSLGSSYSPLQARRPTIPFHATVMDDAFLQQLRSSVWRRHVSEVEFTALLGVDSVRSSDKALGVAELCEVLSSWSSSKETRAAKAMRTDLCRRLAQLLLRYLPSHPLSLNLDEAKRDDSPATRQQEVDVVNGHRATITFLVSFLVQRLHSNDADIVETASSVLGDALVLLSRHSAAVEWGLREFAVSKSQESVLPPATPRSFSVGEMSPASVSGDIQDQHVVTPRPGGNSERVVVPFLDHVAMFCSTVILSSCIRPSTSSEAREVDETSSDTPNAFGSPQRRRMVVDGIWASLKRIRSTSNTFVQFANHVDLQRLVILRQYQADLQEQNEDDDADASTEERRYDLTPTTDDDDDDSLPLPGGKNAAVRRRNAAAFAEVDGALRGRSENLHHIADALDRLDLTVCSFLSRLDEDAMVYGFRAWLDEEDANIRSHMRYVFAARGIHASVAEGTTSVSNPSTPTSSPSVAPRSPGLHVAMEQQQHVMHEPPRDFASVAQVIPITSALVVADLSLFSRCWCAHQGEDIDLDIVGTYRVWVTSGDFLTLLQRTILHDHAELDDIEPRRFASAAPYISNGSRGTSQQQRDGNFSGLSLHETHAVGPTPSPGNDGRSVVRSLRILIFSFIVSLSSATTSSGDSMTTWQRKHIETICDIIKQLIAPPSPSSTTATTARRPQASPRRAAASASTTEIVLRVTLCVQALMVMVRSLAAALSAKSSSEPSAPVGDDDDPSAQNRTLNSSWTKSEGGDGTPLTRSSTTRHQLMRPELGLLLFDIQSSWHAFQQNVLPHAELIYGDYVMNRLRKAMVIIFRSSEMGQHLFSDLLASFPPSPSSHVPLSSAVPTPVEVRNTSFPTGAAAMATTPRTPMTTPRQTTTTRPASAAASLLTNVSVMKGVTMQLLELVFYHHEGLLVSLVSSLSIKASSIARLGQQHQQMPSGTIDDNCAQRTLRAVIAGLLDLVNDKTFAIGASSKNSAAASVRLTSKNASLFSANFQSVNLHYRRLLKFINRLLSDPAPLGIFSSPQMPSFLAAPPSSAATFGLPPTAAAGRGGTGAAGGGSSRTQLSETDAQRVCIVEALLAELQRTERLIERSIASAFAFAKAVVDENSKQTSSEHNSTNGTTTTTTTRESASPPAAPAPQDALLSQKGQCAALLANAFQLLVLIREFAQLDEGDVQSTSATTANDSCSKSASLRRCQWSRLAGNVQQTEIQQHPLAFLGYPQTQSPSPVFHVSVKLCYTWVTSLVTPANILLQMDEHQRQQERDDRVAGDTTSTVVVLPAATLAQWVADCVPVGPPRASSCLGRDVWEEFHSSSSSGAAALMELDEQLNVVVASMAVRLLRILMRCERSLELLSIRQLPPTSSLAAKCREDIESLRTVSKRTFFKIMRDRCTALVLREVLHTIALEESFRFASLSTATQSQNVGHEGSASSAASWMPVMDHVATSVRAALHASLHQPRRIVVFSVPRRHPGIITPAPKQFPSPDGFALSLWIRPTHVPSQLSVNGTMVLVGIHHRHAGGGGGSTKRQRQQAQSAAASSSSVYVTTLEVLLQRIETPIDTAPLRKRKNDDDDDSEGSPADTPGSLPTGKSTTSTMPPPSDEQQAWHHKSHSAFQRSPQQQKTRPSQLNATRDSVATQGADEREEESIKYRVYIRCPEQQFTVGFPNGVIVVAPPSASHDDDGSNPTTTPTNQWRHVALSATYDTDHRVCNVILYIDGMPMGTASMTPPKFRPGGFVVLGGGSATSNRNTTQSVALGGGGGGEVYEEGSPFGASHHIQYQTSSSSSVVECPELDAPFCGALGPSVLWRAHLTPEDVQFLWKTPNLDAVMDMPRFAHVRALQRGRCALQWLAGRMPVGASWWVVADADAAALSTHHHHRAEQQLSHTHGDMASARTGMMRHRHKRSLHGEFLVPNFFDIVNTLGGVSASLSPLLLCLTRGGTASDPSPQLPPSSPATAFLVPLRSILLTLTAASTTTTGATAAGYVSTQCSTVVSPLSPFHHATLMTTTAPSQQFPSTLPNLLSVVLACVARSPVDEGLAVMKIVSLVLPALPKGMVSAAVVEPLRTLLSETCVDGGHRSLFHAVLHDIILNFTLWDRCSPVTQNELCMLFLEVLRKDAAVLEAASRDCARTVIPLLLQSVQTTLSGLHHKALRKARVTAMYTAASMVPTEQTIIAGIPSSMPNPPRGAAQKKKYIDEYYDWIALSYVMLGQHALDDTLSPPAAAAGMRSSKATNTTTTASASPSSMRSQPFPHPFSSSVSVASLAALQRQGTSSLDDLINATRRITPSHLPPMLGHHATFLYEVLLGTLELCRRLDRDGMQSAIQALVRAGLADVLATAMARGSKSVHVTRTALATLSILLRGTPTSRLPILIRGKHYQLFHKTANAFALAPLLGLLPFWDPSHPPLTAALAIAILELSEGDSRRWTDNKSPREGLFCFAEGLTAAQLAATAKRPAWAGAISTSELAPSLQNPAVLPLLVEVLCDHMEAHLHHHQQSAGAYSGTTTNTSMTSSSVAHVQLQLHPDTDAIAWRIVIRDVLEAIAVCIASRDGAAAADMLLNPVTLHSLARIYAHESHQHRSKATAGGSSPEVAAVDKQRIPQILGLCCGRVLASLPETSWILLWHVVLSLMDASRAPEQHCTPSTSAASPPQNTSMASQLSHSTTTTSSSASSHGGGGGDDGPATAALMIQWTASEMQLVWFGIDEVIRVGSPSLGRGSRGTYSSPMPRSATAAPVVTTTPSSSSPSPRHDVIHEGNRSISPRRSVRVSPPTGSKPAAARIAQRMIPLCYMADVLVAQPYLYQDVIADEDEKGSACFAACLSILSLVHHDKEVLQAFLRSDCASAIVDEAESVAFGVLLEARSTLTILSNIARCALVTLREQPHRQLEEALLPLKTVLTDSFTKAAHQSRVSSTSSTQARGINASSPPLRFITHTITQILLFSCEERRRASSMVFARDQGSIPPCAAMLLGEVCVTLSLNPFNSGAHRRSTGSSVSSSSRHHLNYTSDEDPTWHLNDADLKELCRVLHRGLGLFWEPVQRLLGRSANAESSLASWVSKSKVDVQYFFSSIVRSDIWESLQRLFAVAAGDTLHVSRNACPVEVVLRVQEAFNRQRRIEQEIWSQLTPSRGIIEPPSSALMDEGPPLSLTSPTTNDASLLPQEPAESRPPTSLELHSKLLPTLNIPSLHTREGSAAAAGGPH</sequence>
<feature type="compositionally biased region" description="Polar residues" evidence="1">
    <location>
        <begin position="1020"/>
        <end position="1032"/>
    </location>
</feature>
<keyword evidence="3" id="KW-1185">Reference proteome</keyword>
<feature type="region of interest" description="Disordered" evidence="1">
    <location>
        <begin position="1395"/>
        <end position="1430"/>
    </location>
</feature>
<feature type="region of interest" description="Disordered" evidence="1">
    <location>
        <begin position="2998"/>
        <end position="3060"/>
    </location>
</feature>
<feature type="region of interest" description="Disordered" evidence="1">
    <location>
        <begin position="551"/>
        <end position="571"/>
    </location>
</feature>
<feature type="compositionally biased region" description="Low complexity" evidence="1">
    <location>
        <begin position="953"/>
        <end position="973"/>
    </location>
</feature>
<feature type="region of interest" description="Disordered" evidence="1">
    <location>
        <begin position="278"/>
        <end position="299"/>
    </location>
</feature>
<feature type="compositionally biased region" description="Polar residues" evidence="1">
    <location>
        <begin position="3431"/>
        <end position="3440"/>
    </location>
</feature>
<feature type="region of interest" description="Disordered" evidence="1">
    <location>
        <begin position="617"/>
        <end position="655"/>
    </location>
</feature>
<feature type="region of interest" description="Disordered" evidence="1">
    <location>
        <begin position="948"/>
        <end position="973"/>
    </location>
</feature>
<dbReference type="SUPFAM" id="SSF49899">
    <property type="entry name" value="Concanavalin A-like lectins/glucanases"/>
    <property type="match status" value="1"/>
</dbReference>
<feature type="region of interest" description="Disordered" evidence="1">
    <location>
        <begin position="1848"/>
        <end position="1932"/>
    </location>
</feature>
<name>A0A0S4IWC5_BODSA</name>
<dbReference type="Gene3D" id="2.60.120.200">
    <property type="match status" value="1"/>
</dbReference>
<evidence type="ECO:0000313" key="3">
    <source>
        <dbReference type="Proteomes" id="UP000051952"/>
    </source>
</evidence>
<feature type="region of interest" description="Disordered" evidence="1">
    <location>
        <begin position="861"/>
        <end position="899"/>
    </location>
</feature>
<feature type="compositionally biased region" description="Low complexity" evidence="1">
    <location>
        <begin position="1399"/>
        <end position="1421"/>
    </location>
</feature>
<feature type="compositionally biased region" description="Polar residues" evidence="1">
    <location>
        <begin position="2926"/>
        <end position="2945"/>
    </location>
</feature>
<feature type="compositionally biased region" description="Low complexity" evidence="1">
    <location>
        <begin position="2946"/>
        <end position="2958"/>
    </location>
</feature>
<feature type="region of interest" description="Disordered" evidence="1">
    <location>
        <begin position="741"/>
        <end position="760"/>
    </location>
</feature>
<feature type="region of interest" description="Disordered" evidence="1">
    <location>
        <begin position="62"/>
        <end position="102"/>
    </location>
</feature>
<feature type="compositionally biased region" description="Acidic residues" evidence="1">
    <location>
        <begin position="618"/>
        <end position="628"/>
    </location>
</feature>
<dbReference type="EMBL" id="CYKH01000386">
    <property type="protein sequence ID" value="CUF70252.1"/>
    <property type="molecule type" value="Genomic_DNA"/>
</dbReference>
<evidence type="ECO:0000256" key="1">
    <source>
        <dbReference type="SAM" id="MobiDB-lite"/>
    </source>
</evidence>